<feature type="compositionally biased region" description="Basic and acidic residues" evidence="7">
    <location>
        <begin position="1043"/>
        <end position="1052"/>
    </location>
</feature>
<accession>A0AAF3ER72</accession>
<dbReference type="InterPro" id="IPR019775">
    <property type="entry name" value="WD40_repeat_CS"/>
</dbReference>
<dbReference type="Proteomes" id="UP000887575">
    <property type="component" value="Unassembled WGS sequence"/>
</dbReference>
<dbReference type="PANTHER" id="PTHR22940">
    <property type="entry name" value="TIMEOUT/TIMELESS-2"/>
    <property type="match status" value="1"/>
</dbReference>
<evidence type="ECO:0000256" key="3">
    <source>
        <dbReference type="ARBA" id="ARBA00022737"/>
    </source>
</evidence>
<feature type="compositionally biased region" description="Polar residues" evidence="7">
    <location>
        <begin position="1233"/>
        <end position="1242"/>
    </location>
</feature>
<dbReference type="PROSITE" id="PS00678">
    <property type="entry name" value="WD_REPEATS_1"/>
    <property type="match status" value="1"/>
</dbReference>
<feature type="region of interest" description="Disordered" evidence="7">
    <location>
        <begin position="1043"/>
        <end position="1294"/>
    </location>
</feature>
<evidence type="ECO:0000256" key="5">
    <source>
        <dbReference type="ARBA" id="ARBA00023306"/>
    </source>
</evidence>
<dbReference type="InterPro" id="IPR036322">
    <property type="entry name" value="WD40_repeat_dom_sf"/>
</dbReference>
<feature type="compositionally biased region" description="Basic and acidic residues" evidence="7">
    <location>
        <begin position="1084"/>
        <end position="1098"/>
    </location>
</feature>
<dbReference type="InterPro" id="IPR044998">
    <property type="entry name" value="Timeless"/>
</dbReference>
<sequence>MAIILQGTIAALGYFENGVYYREPDCFESLRDIIRFLRNDDKQFAARCKCGESNIVENDLVPIMCTQGLTNELFDVCLRLCANLLQPTIVTFQGKPPEDKEQEELYVKLQGYLSRSKSAFANSELFKVLRLKMEKYFMDTPSEDRDEDDRLLMERILLLLRFIFSIGQTYSNNEHMRRAQEVHDLVLKAFLGSGIETVLIFIGSSRVDRDFHLSALEIISLTLKEYDPQAILEAKIGRDEETKKKDEMELRQIFEEEERKRVLQQRNAISLRHSRFGGSYVIKGRSSINPEKDMLAMKVVKDPTQTDYIDERKSKKILPKNRRITNERSLVRAPPTSLALLMNEYIKKIFEGCYNNLTRSTKEMAFNGSTRTQAHRNADVQFFVFLRFCLQYARLAKLPLEKVNGMLGKEAFHFVQVKINDYLEITKVEKQKAKHHGMKAQYALSSYKELILYHQYLIDQGTQVEKEFGLETCDHILKMQEYRELGILIFKQFTPGVLTKGFLRELILATHYYLKILERSAKNNSLKIIKKHKKKKQKKVKQNDEVKLAKITEKKHKLLDKMTENQLEELWGVLQTPVEEALLETDIDTDDLMPINSTLQVEDDDHKRFLLLRIQRALRDSDVRLAVGLNKAGRQLFPTDDTFGKDGDFVEELAHLKELFFVDLREVAVSLQEAEAKLEGYLKGTAENKNEENDEYDEYSEEEEENFDLVEENFEFNSHLVQFARHDILKWYILMLNDFLTNSSELNKAIIKMLHRIAFDLKDPSRIYQVSFFQVLLNVKSHISSIDKEKQKESPHYELYKFGYHFLTSFFNAFQRIGPQLFLESLFWKTPKECYEIEHGFGSYFSNQKESAPQAWTEELEIEVRDLHREFADMDERPSGMDMLDFIEHNLSRSRSRKQIHRKLKELGLDTLGAKMSKGKGTLSGFPLVPAKDAYTTWQGLGDDNKPDLVEYIQKQLLEEHGEFSRPKIIKQLAYIGANYERKVNEGLLSELRALKEQYEETPDEERLGATLLNYTLRLLSEKKPRKQVIQQLVALGADLSEEMRKETEEKASRKKKIMKPESSDDDEEVGERSASEPEASESDGSRSSDGEKNEKESRRSKKSHKVKKSKKAKHRFDESDDEEAVRSQSSLSNKENSTSSQQTAGLTKTRSKVTKKRPHFEDSEDDAENMQDNETQQASHFDTGDVLAQKSTKRRTLLNDSDVENDDEEATLSTQQTATQSVVPDQEVDPNAESSQLSNDLEISKLTKKRQRFEDSDEEEETIKESIDDLPSSTQSSVSDNMRKQTSNDTTTKRRRVVIRMELEFEETQASVAFSSKENSTRLCVGFLDGAIHLYDFNPKDLSRKLLFEYRLKAAVRNVAICPTEENVYVTSRNRALCQIDVATGLRTRCIREAHSSKPSSICQLTLEDQLLATGDEDGHIKTWDLRVASPEVLSFEEQEDVIYQLVQDRLKLLTVSADGTLAVYDLRKGKMKTKSETMHGELLSLVVNRKFCYAGSSEGILEIFRSGEYGNIVERFETGLASVDSIIELRRGLLAVASGNETGIRLLHVNPNKRLQLLGEHEGGVDSMFLSADKKWLLSSSMADQTVKVWDVKKVKQKVPILTASAAKEKVKQNGNVSNDFWADLAEDSD</sequence>
<keyword evidence="2 6" id="KW-0853">WD repeat</keyword>
<feature type="compositionally biased region" description="Low complexity" evidence="7">
    <location>
        <begin position="1128"/>
        <end position="1142"/>
    </location>
</feature>
<keyword evidence="5" id="KW-0131">Cell cycle</keyword>
<dbReference type="InterPro" id="IPR001680">
    <property type="entry name" value="WD40_rpt"/>
</dbReference>
<keyword evidence="4" id="KW-0539">Nucleus</keyword>
<protein>
    <recommendedName>
        <fullName evidence="8">Timeless N-terminal domain-containing protein</fullName>
    </recommendedName>
</protein>
<proteinExistence type="predicted"/>
<evidence type="ECO:0000256" key="4">
    <source>
        <dbReference type="ARBA" id="ARBA00023242"/>
    </source>
</evidence>
<evidence type="ECO:0000256" key="7">
    <source>
        <dbReference type="SAM" id="MobiDB-lite"/>
    </source>
</evidence>
<dbReference type="GO" id="GO:0043111">
    <property type="term" value="P:replication fork arrest"/>
    <property type="evidence" value="ECO:0007669"/>
    <property type="project" value="TreeGrafter"/>
</dbReference>
<dbReference type="Gene3D" id="2.130.10.10">
    <property type="entry name" value="YVTN repeat-like/Quinoprotein amine dehydrogenase"/>
    <property type="match status" value="2"/>
</dbReference>
<feature type="compositionally biased region" description="Acidic residues" evidence="7">
    <location>
        <begin position="1202"/>
        <end position="1211"/>
    </location>
</feature>
<evidence type="ECO:0000313" key="9">
    <source>
        <dbReference type="Proteomes" id="UP000887575"/>
    </source>
</evidence>
<dbReference type="SUPFAM" id="SSF50978">
    <property type="entry name" value="WD40 repeat-like"/>
    <property type="match status" value="1"/>
</dbReference>
<dbReference type="InterPro" id="IPR015943">
    <property type="entry name" value="WD40/YVTN_repeat-like_dom_sf"/>
</dbReference>
<dbReference type="InterPro" id="IPR006906">
    <property type="entry name" value="Timeless_N"/>
</dbReference>
<dbReference type="WBParaSite" id="MBELARI_LOCUS16384">
    <property type="protein sequence ID" value="MBELARI_LOCUS16384"/>
    <property type="gene ID" value="MBELARI_LOCUS16384"/>
</dbReference>
<dbReference type="Pfam" id="PF00400">
    <property type="entry name" value="WD40"/>
    <property type="match status" value="2"/>
</dbReference>
<organism evidence="9 10">
    <name type="scientific">Mesorhabditis belari</name>
    <dbReference type="NCBI Taxonomy" id="2138241"/>
    <lineage>
        <taxon>Eukaryota</taxon>
        <taxon>Metazoa</taxon>
        <taxon>Ecdysozoa</taxon>
        <taxon>Nematoda</taxon>
        <taxon>Chromadorea</taxon>
        <taxon>Rhabditida</taxon>
        <taxon>Rhabditina</taxon>
        <taxon>Rhabditomorpha</taxon>
        <taxon>Rhabditoidea</taxon>
        <taxon>Rhabditidae</taxon>
        <taxon>Mesorhabditinae</taxon>
        <taxon>Mesorhabditis</taxon>
    </lineage>
</organism>
<evidence type="ECO:0000313" key="10">
    <source>
        <dbReference type="WBParaSite" id="MBELARI_LOCUS16384"/>
    </source>
</evidence>
<feature type="compositionally biased region" description="Basic residues" evidence="7">
    <location>
        <begin position="1099"/>
        <end position="1115"/>
    </location>
</feature>
<dbReference type="GO" id="GO:0031298">
    <property type="term" value="C:replication fork protection complex"/>
    <property type="evidence" value="ECO:0007669"/>
    <property type="project" value="TreeGrafter"/>
</dbReference>
<evidence type="ECO:0000256" key="6">
    <source>
        <dbReference type="PROSITE-ProRule" id="PRU00221"/>
    </source>
</evidence>
<name>A0AAF3ER72_9BILA</name>
<evidence type="ECO:0000256" key="2">
    <source>
        <dbReference type="ARBA" id="ARBA00022574"/>
    </source>
</evidence>
<dbReference type="GO" id="GO:0006281">
    <property type="term" value="P:DNA repair"/>
    <property type="evidence" value="ECO:0007669"/>
    <property type="project" value="TreeGrafter"/>
</dbReference>
<feature type="compositionally biased region" description="Low complexity" evidence="7">
    <location>
        <begin position="1212"/>
        <end position="1222"/>
    </location>
</feature>
<feature type="compositionally biased region" description="Acidic residues" evidence="7">
    <location>
        <begin position="1163"/>
        <end position="1172"/>
    </location>
</feature>
<dbReference type="PROSITE" id="PS50082">
    <property type="entry name" value="WD_REPEATS_2"/>
    <property type="match status" value="1"/>
</dbReference>
<evidence type="ECO:0000259" key="8">
    <source>
        <dbReference type="Pfam" id="PF04821"/>
    </source>
</evidence>
<dbReference type="PANTHER" id="PTHR22940:SF4">
    <property type="entry name" value="PROTEIN TIMELESS HOMOLOG"/>
    <property type="match status" value="1"/>
</dbReference>
<keyword evidence="9" id="KW-1185">Reference proteome</keyword>
<evidence type="ECO:0000256" key="1">
    <source>
        <dbReference type="ARBA" id="ARBA00004123"/>
    </source>
</evidence>
<feature type="compositionally biased region" description="Polar residues" evidence="7">
    <location>
        <begin position="1272"/>
        <end position="1291"/>
    </location>
</feature>
<dbReference type="Pfam" id="PF26019">
    <property type="entry name" value="HTH_TIMELESS"/>
    <property type="match status" value="2"/>
</dbReference>
<dbReference type="SMART" id="SM00320">
    <property type="entry name" value="WD40"/>
    <property type="match status" value="5"/>
</dbReference>
<keyword evidence="3" id="KW-0677">Repeat</keyword>
<comment type="subcellular location">
    <subcellularLocation>
        <location evidence="1">Nucleus</location>
    </subcellularLocation>
</comment>
<dbReference type="GO" id="GO:0000076">
    <property type="term" value="P:DNA replication checkpoint signaling"/>
    <property type="evidence" value="ECO:0007669"/>
    <property type="project" value="TreeGrafter"/>
</dbReference>
<feature type="repeat" description="WD" evidence="6">
    <location>
        <begin position="1560"/>
        <end position="1595"/>
    </location>
</feature>
<reference evidence="10" key="1">
    <citation type="submission" date="2024-02" db="UniProtKB">
        <authorList>
            <consortium name="WormBaseParasite"/>
        </authorList>
    </citation>
    <scope>IDENTIFICATION</scope>
</reference>
<dbReference type="GO" id="GO:0003677">
    <property type="term" value="F:DNA binding"/>
    <property type="evidence" value="ECO:0007669"/>
    <property type="project" value="TreeGrafter"/>
</dbReference>
<dbReference type="Pfam" id="PF04821">
    <property type="entry name" value="TIMELESS"/>
    <property type="match status" value="1"/>
</dbReference>
<feature type="compositionally biased region" description="Basic residues" evidence="7">
    <location>
        <begin position="1150"/>
        <end position="1159"/>
    </location>
</feature>
<feature type="domain" description="Timeless N-terminal" evidence="8">
    <location>
        <begin position="19"/>
        <end position="282"/>
    </location>
</feature>